<evidence type="ECO:0000256" key="1">
    <source>
        <dbReference type="SAM" id="MobiDB-lite"/>
    </source>
</evidence>
<dbReference type="InterPro" id="IPR036259">
    <property type="entry name" value="MFS_trans_sf"/>
</dbReference>
<reference evidence="3 4" key="1">
    <citation type="journal article" date="2019" name="Int. J. Syst. Evol. Microbiol.">
        <title>The Global Catalogue of Microorganisms (GCM) 10K type strain sequencing project: providing services to taxonomists for standard genome sequencing and annotation.</title>
        <authorList>
            <consortium name="The Broad Institute Genomics Platform"/>
            <consortium name="The Broad Institute Genome Sequencing Center for Infectious Disease"/>
            <person name="Wu L."/>
            <person name="Ma J."/>
        </authorList>
    </citation>
    <scope>NUCLEOTIDE SEQUENCE [LARGE SCALE GENOMIC DNA]</scope>
    <source>
        <strain evidence="3 4">JCM 9383</strain>
    </source>
</reference>
<feature type="transmembrane region" description="Helical" evidence="2">
    <location>
        <begin position="129"/>
        <end position="150"/>
    </location>
</feature>
<feature type="transmembrane region" description="Helical" evidence="2">
    <location>
        <begin position="289"/>
        <end position="309"/>
    </location>
</feature>
<feature type="transmembrane region" description="Helical" evidence="2">
    <location>
        <begin position="156"/>
        <end position="178"/>
    </location>
</feature>
<dbReference type="Gene3D" id="1.20.1250.20">
    <property type="entry name" value="MFS general substrate transporter like domains"/>
    <property type="match status" value="2"/>
</dbReference>
<accession>A0ABN3V5J1</accession>
<feature type="transmembrane region" description="Helical" evidence="2">
    <location>
        <begin position="199"/>
        <end position="224"/>
    </location>
</feature>
<dbReference type="Pfam" id="PF07690">
    <property type="entry name" value="MFS_1"/>
    <property type="match status" value="1"/>
</dbReference>
<dbReference type="RefSeq" id="WP_344678213.1">
    <property type="nucleotide sequence ID" value="NZ_BAAAUX010000005.1"/>
</dbReference>
<organism evidence="3 4">
    <name type="scientific">Saccharopolyspora taberi</name>
    <dbReference type="NCBI Taxonomy" id="60895"/>
    <lineage>
        <taxon>Bacteria</taxon>
        <taxon>Bacillati</taxon>
        <taxon>Actinomycetota</taxon>
        <taxon>Actinomycetes</taxon>
        <taxon>Pseudonocardiales</taxon>
        <taxon>Pseudonocardiaceae</taxon>
        <taxon>Saccharopolyspora</taxon>
    </lineage>
</organism>
<keyword evidence="4" id="KW-1185">Reference proteome</keyword>
<dbReference type="SUPFAM" id="SSF103473">
    <property type="entry name" value="MFS general substrate transporter"/>
    <property type="match status" value="1"/>
</dbReference>
<evidence type="ECO:0000313" key="3">
    <source>
        <dbReference type="EMBL" id="GAA2778712.1"/>
    </source>
</evidence>
<name>A0ABN3V5J1_9PSEU</name>
<dbReference type="Proteomes" id="UP001500979">
    <property type="component" value="Unassembled WGS sequence"/>
</dbReference>
<feature type="transmembrane region" description="Helical" evidence="2">
    <location>
        <begin position="230"/>
        <end position="253"/>
    </location>
</feature>
<dbReference type="CDD" id="cd17478">
    <property type="entry name" value="MFS_FsR"/>
    <property type="match status" value="1"/>
</dbReference>
<evidence type="ECO:0000313" key="4">
    <source>
        <dbReference type="Proteomes" id="UP001500979"/>
    </source>
</evidence>
<feature type="transmembrane region" description="Helical" evidence="2">
    <location>
        <begin position="67"/>
        <end position="85"/>
    </location>
</feature>
<keyword evidence="2" id="KW-0472">Membrane</keyword>
<feature type="transmembrane region" description="Helical" evidence="2">
    <location>
        <begin position="35"/>
        <end position="60"/>
    </location>
</feature>
<protein>
    <submittedName>
        <fullName evidence="3">MFS transporter</fullName>
    </submittedName>
</protein>
<dbReference type="PANTHER" id="PTHR43129">
    <property type="entry name" value="FOSMIDOMYCIN RESISTANCE PROTEIN"/>
    <property type="match status" value="1"/>
</dbReference>
<dbReference type="InterPro" id="IPR011701">
    <property type="entry name" value="MFS"/>
</dbReference>
<feature type="transmembrane region" description="Helical" evidence="2">
    <location>
        <begin position="91"/>
        <end position="108"/>
    </location>
</feature>
<proteinExistence type="predicted"/>
<feature type="region of interest" description="Disordered" evidence="1">
    <location>
        <begin position="376"/>
        <end position="402"/>
    </location>
</feature>
<gene>
    <name evidence="3" type="ORF">GCM10010470_10180</name>
</gene>
<dbReference type="PANTHER" id="PTHR43129:SF1">
    <property type="entry name" value="FOSMIDOMYCIN RESISTANCE PROTEIN"/>
    <property type="match status" value="1"/>
</dbReference>
<evidence type="ECO:0000256" key="2">
    <source>
        <dbReference type="SAM" id="Phobius"/>
    </source>
</evidence>
<comment type="caution">
    <text evidence="3">The sequence shown here is derived from an EMBL/GenBank/DDBJ whole genome shotgun (WGS) entry which is preliminary data.</text>
</comment>
<feature type="transmembrane region" description="Helical" evidence="2">
    <location>
        <begin position="349"/>
        <end position="367"/>
    </location>
</feature>
<feature type="transmembrane region" description="Helical" evidence="2">
    <location>
        <begin position="321"/>
        <end position="343"/>
    </location>
</feature>
<sequence>MQKSNVRLTLGHSCVDVYQGAVPALVPFLVLERQYGYVAVSGVVLAATLLSSVVQPLFGVLADRYRMTWLIPVATTAAGLGVALAGPAGSYPLTWLAIALSGLGVAAYHPEAARLMRTVSGGDHVAMSWFSVGGNAGFALAPLIVAPLLSTGGLAATPWLVVPALAGAVISGSVLRSAARAGAGTRGTTGRGRDDWPMFLRLTAIVLIRSIVYIGLSSFAGLWIQQQVGGGAVAGAAALFVLFAGGAVGTLLGGRLVARWGRVPTLRTAYAASVPAVAGVVFVPGPAAYLFVAASSILLYIPFSLHVTLGQDYLPNRVGTAGGVTLGLAVGVGGIATPAIGAIAEATSLQVALAVLIALPVLAFLLARTLREPASLESAGPESAGPVSASASPPGTEPRTDR</sequence>
<dbReference type="EMBL" id="BAAAUX010000005">
    <property type="protein sequence ID" value="GAA2778712.1"/>
    <property type="molecule type" value="Genomic_DNA"/>
</dbReference>
<feature type="compositionally biased region" description="Low complexity" evidence="1">
    <location>
        <begin position="378"/>
        <end position="394"/>
    </location>
</feature>
<keyword evidence="2" id="KW-1133">Transmembrane helix</keyword>
<keyword evidence="2" id="KW-0812">Transmembrane</keyword>